<dbReference type="InterPro" id="IPR011747">
    <property type="entry name" value="CHP02241"/>
</dbReference>
<protein>
    <submittedName>
        <fullName evidence="1">Phage tail protein</fullName>
    </submittedName>
</protein>
<sequence length="153" mass="17718">MSRQQENLYPPVAFHFRLQILGSEDPLDYGFQEISGIKTTLDTEAIAEGGENRFQHQLPIKTTYSPLVLKRGMALYKSVLTTWCDDTMEFSIDKPIKTYDLLVSLLDEEREPVLSWKFINAYPTSWEASNLNAEESSIFFETINLNYNYYVLV</sequence>
<accession>A0ABT8WP26</accession>
<keyword evidence="2" id="KW-1185">Reference proteome</keyword>
<dbReference type="PANTHER" id="PTHR38009:SF1">
    <property type="entry name" value="CONSERVED HYPOTHETICAL PHAGE TAIL PROTEIN"/>
    <property type="match status" value="1"/>
</dbReference>
<dbReference type="Pfam" id="PF06841">
    <property type="entry name" value="Phage_T4_gp19"/>
    <property type="match status" value="1"/>
</dbReference>
<evidence type="ECO:0000313" key="2">
    <source>
        <dbReference type="Proteomes" id="UP001176806"/>
    </source>
</evidence>
<dbReference type="PANTHER" id="PTHR38009">
    <property type="entry name" value="CONSERVED HYPOTHETICAL PHAGE TAIL PROTEIN"/>
    <property type="match status" value="1"/>
</dbReference>
<dbReference type="RefSeq" id="WP_303302068.1">
    <property type="nucleotide sequence ID" value="NZ_BAABDA010000018.1"/>
</dbReference>
<gene>
    <name evidence="1" type="ORF">Q4Q40_12030</name>
</gene>
<dbReference type="Proteomes" id="UP001176806">
    <property type="component" value="Unassembled WGS sequence"/>
</dbReference>
<comment type="caution">
    <text evidence="1">The sequence shown here is derived from an EMBL/GenBank/DDBJ whole genome shotgun (WGS) entry which is preliminary data.</text>
</comment>
<reference evidence="1" key="1">
    <citation type="submission" date="2023-07" db="EMBL/GenBank/DDBJ databases">
        <title>Two novel species in the genus Flavivirga.</title>
        <authorList>
            <person name="Kwon K."/>
        </authorList>
    </citation>
    <scope>NUCLEOTIDE SEQUENCE</scope>
    <source>
        <strain evidence="1">KACC 14158</strain>
    </source>
</reference>
<proteinExistence type="predicted"/>
<name>A0ABT8WP26_9FLAO</name>
<evidence type="ECO:0000313" key="1">
    <source>
        <dbReference type="EMBL" id="MDO5974917.1"/>
    </source>
</evidence>
<dbReference type="EMBL" id="JAUOEL010000004">
    <property type="protein sequence ID" value="MDO5974917.1"/>
    <property type="molecule type" value="Genomic_DNA"/>
</dbReference>
<dbReference type="InterPro" id="IPR010667">
    <property type="entry name" value="Phage_T4_Gp19"/>
</dbReference>
<organism evidence="1 2">
    <name type="scientific">Flavivirga jejuensis</name>
    <dbReference type="NCBI Taxonomy" id="870487"/>
    <lineage>
        <taxon>Bacteria</taxon>
        <taxon>Pseudomonadati</taxon>
        <taxon>Bacteroidota</taxon>
        <taxon>Flavobacteriia</taxon>
        <taxon>Flavobacteriales</taxon>
        <taxon>Flavobacteriaceae</taxon>
        <taxon>Flavivirga</taxon>
    </lineage>
</organism>
<dbReference type="NCBIfam" id="TIGR02241">
    <property type="entry name" value="conserved hypothetical phage tail region protein"/>
    <property type="match status" value="1"/>
</dbReference>